<accession>A0A6A6WES9</accession>
<evidence type="ECO:0000259" key="1">
    <source>
        <dbReference type="PROSITE" id="PS50181"/>
    </source>
</evidence>
<dbReference type="CDD" id="cd09917">
    <property type="entry name" value="F-box_SF"/>
    <property type="match status" value="1"/>
</dbReference>
<dbReference type="EMBL" id="ML996567">
    <property type="protein sequence ID" value="KAF2761045.1"/>
    <property type="molecule type" value="Genomic_DNA"/>
</dbReference>
<dbReference type="InterPro" id="IPR036047">
    <property type="entry name" value="F-box-like_dom_sf"/>
</dbReference>
<proteinExistence type="predicted"/>
<dbReference type="InterPro" id="IPR001810">
    <property type="entry name" value="F-box_dom"/>
</dbReference>
<name>A0A6A6WES9_9PEZI</name>
<dbReference type="SUPFAM" id="SSF81383">
    <property type="entry name" value="F-box domain"/>
    <property type="match status" value="1"/>
</dbReference>
<dbReference type="RefSeq" id="XP_033603496.1">
    <property type="nucleotide sequence ID" value="XM_033740165.1"/>
</dbReference>
<dbReference type="GeneID" id="54481219"/>
<dbReference type="OrthoDB" id="5295250at2759"/>
<dbReference type="AlphaFoldDB" id="A0A6A6WES9"/>
<evidence type="ECO:0000313" key="3">
    <source>
        <dbReference type="Proteomes" id="UP000799437"/>
    </source>
</evidence>
<dbReference type="PROSITE" id="PS50181">
    <property type="entry name" value="FBOX"/>
    <property type="match status" value="1"/>
</dbReference>
<feature type="domain" description="F-box" evidence="1">
    <location>
        <begin position="51"/>
        <end position="97"/>
    </location>
</feature>
<gene>
    <name evidence="2" type="ORF">EJ05DRAFT_250925</name>
</gene>
<sequence length="533" mass="60978">MNKTALSKCTPTASGGRQKVVDLHSFVDGLTSYQIRDLVDILKCDRFRFHRDIIGDLPVELVIMIFSYLDPIAPFLYQRVSKRWYCVLSSAQVLDASLSLWYSPDDPPLFGETMGLHETKKMELYARLEHIQRFRTGWHASSMIIDTVMLNKGQNKELLALNSRFLAWVDGNHDVIILNLYTRERYNHATPGRTQSRLTMSEDLLLMLQHGRTHYVLDLNTRGVYHLTLPSNNISALSLSGRTIAFMMHPAYRGGARTIIIWESSNQKLSSLTLLNDRPTTCSSITDPMECIMSPAAIHFIGKTRTILTAWKGHDRNTVVLGVKRYTIEGVLLEEEDIEYLSLDDLKSGPIEWPKVMSELEIDITCMSSFAGRVNVKVDWKFHDPYVTRDSPDWIQIGQTCTYEYANKHLTTLSRGFTLPSSGQIIMSLGCKGFDLFRTSSGIIYLTGSINGKVRRMWRDSSHISTNMNDLHTFKDVNALRPHEWYSRDEDLCRGTFLWNDRFLVHADTSIFVWAFDPHCMLVSDEEEEHTAG</sequence>
<protein>
    <recommendedName>
        <fullName evidence="1">F-box domain-containing protein</fullName>
    </recommendedName>
</protein>
<dbReference type="Proteomes" id="UP000799437">
    <property type="component" value="Unassembled WGS sequence"/>
</dbReference>
<evidence type="ECO:0000313" key="2">
    <source>
        <dbReference type="EMBL" id="KAF2761045.1"/>
    </source>
</evidence>
<reference evidence="2" key="1">
    <citation type="journal article" date="2020" name="Stud. Mycol.">
        <title>101 Dothideomycetes genomes: a test case for predicting lifestyles and emergence of pathogens.</title>
        <authorList>
            <person name="Haridas S."/>
            <person name="Albert R."/>
            <person name="Binder M."/>
            <person name="Bloem J."/>
            <person name="Labutti K."/>
            <person name="Salamov A."/>
            <person name="Andreopoulos B."/>
            <person name="Baker S."/>
            <person name="Barry K."/>
            <person name="Bills G."/>
            <person name="Bluhm B."/>
            <person name="Cannon C."/>
            <person name="Castanera R."/>
            <person name="Culley D."/>
            <person name="Daum C."/>
            <person name="Ezra D."/>
            <person name="Gonzalez J."/>
            <person name="Henrissat B."/>
            <person name="Kuo A."/>
            <person name="Liang C."/>
            <person name="Lipzen A."/>
            <person name="Lutzoni F."/>
            <person name="Magnuson J."/>
            <person name="Mondo S."/>
            <person name="Nolan M."/>
            <person name="Ohm R."/>
            <person name="Pangilinan J."/>
            <person name="Park H.-J."/>
            <person name="Ramirez L."/>
            <person name="Alfaro M."/>
            <person name="Sun H."/>
            <person name="Tritt A."/>
            <person name="Yoshinaga Y."/>
            <person name="Zwiers L.-H."/>
            <person name="Turgeon B."/>
            <person name="Goodwin S."/>
            <person name="Spatafora J."/>
            <person name="Crous P."/>
            <person name="Grigoriev I."/>
        </authorList>
    </citation>
    <scope>NUCLEOTIDE SEQUENCE</scope>
    <source>
        <strain evidence="2">CBS 121739</strain>
    </source>
</reference>
<dbReference type="SUPFAM" id="SSF69304">
    <property type="entry name" value="Tricorn protease N-terminal domain"/>
    <property type="match status" value="1"/>
</dbReference>
<dbReference type="Gene3D" id="1.20.1280.50">
    <property type="match status" value="1"/>
</dbReference>
<keyword evidence="3" id="KW-1185">Reference proteome</keyword>
<dbReference type="Pfam" id="PF12937">
    <property type="entry name" value="F-box-like"/>
    <property type="match status" value="1"/>
</dbReference>
<organism evidence="2 3">
    <name type="scientific">Pseudovirgaria hyperparasitica</name>
    <dbReference type="NCBI Taxonomy" id="470096"/>
    <lineage>
        <taxon>Eukaryota</taxon>
        <taxon>Fungi</taxon>
        <taxon>Dikarya</taxon>
        <taxon>Ascomycota</taxon>
        <taxon>Pezizomycotina</taxon>
        <taxon>Dothideomycetes</taxon>
        <taxon>Dothideomycetes incertae sedis</taxon>
        <taxon>Acrospermales</taxon>
        <taxon>Acrospermaceae</taxon>
        <taxon>Pseudovirgaria</taxon>
    </lineage>
</organism>